<dbReference type="InterPro" id="IPR006153">
    <property type="entry name" value="Cation/H_exchanger_TM"/>
</dbReference>
<dbReference type="PANTHER" id="PTHR10110:SF195">
    <property type="entry name" value="NA(+)_H(+) ANTIPORTER NHAS2"/>
    <property type="match status" value="1"/>
</dbReference>
<keyword evidence="7 12" id="KW-1133">Transmembrane helix</keyword>
<dbReference type="GO" id="GO:0015386">
    <property type="term" value="F:potassium:proton antiporter activity"/>
    <property type="evidence" value="ECO:0007669"/>
    <property type="project" value="TreeGrafter"/>
</dbReference>
<keyword evidence="15" id="KW-1185">Reference proteome</keyword>
<gene>
    <name evidence="14" type="ORF">GWK36_11590</name>
</gene>
<keyword evidence="8" id="KW-0915">Sodium</keyword>
<evidence type="ECO:0000256" key="6">
    <source>
        <dbReference type="ARBA" id="ARBA00022692"/>
    </source>
</evidence>
<dbReference type="GO" id="GO:0005886">
    <property type="term" value="C:plasma membrane"/>
    <property type="evidence" value="ECO:0007669"/>
    <property type="project" value="UniProtKB-SubCell"/>
</dbReference>
<evidence type="ECO:0000256" key="4">
    <source>
        <dbReference type="ARBA" id="ARBA00022449"/>
    </source>
</evidence>
<protein>
    <recommendedName>
        <fullName evidence="13">Cation/H+ exchanger transmembrane domain-containing protein</fullName>
    </recommendedName>
</protein>
<dbReference type="EMBL" id="CP048029">
    <property type="protein sequence ID" value="QIK38521.1"/>
    <property type="molecule type" value="Genomic_DNA"/>
</dbReference>
<evidence type="ECO:0000256" key="5">
    <source>
        <dbReference type="ARBA" id="ARBA00022475"/>
    </source>
</evidence>
<evidence type="ECO:0000256" key="3">
    <source>
        <dbReference type="ARBA" id="ARBA00022448"/>
    </source>
</evidence>
<evidence type="ECO:0000256" key="10">
    <source>
        <dbReference type="ARBA" id="ARBA00023136"/>
    </source>
</evidence>
<evidence type="ECO:0000256" key="9">
    <source>
        <dbReference type="ARBA" id="ARBA00023065"/>
    </source>
</evidence>
<keyword evidence="11" id="KW-0739">Sodium transport</keyword>
<dbReference type="GO" id="GO:0051453">
    <property type="term" value="P:regulation of intracellular pH"/>
    <property type="evidence" value="ECO:0007669"/>
    <property type="project" value="TreeGrafter"/>
</dbReference>
<dbReference type="PANTHER" id="PTHR10110">
    <property type="entry name" value="SODIUM/HYDROGEN EXCHANGER"/>
    <property type="match status" value="1"/>
</dbReference>
<keyword evidence="5" id="KW-1003">Cell membrane</keyword>
<dbReference type="InterPro" id="IPR018422">
    <property type="entry name" value="Cation/H_exchanger_CPA1"/>
</dbReference>
<reference evidence="15" key="1">
    <citation type="submission" date="2020-01" db="EMBL/GenBank/DDBJ databases">
        <title>Caldichromatium gen. nov., sp. nov., a thermophilic purple sulfur bacterium member of the family Chromatiaceae isolated from Nakabusa hot spring, Japan.</title>
        <authorList>
            <person name="Saini M.K."/>
            <person name="Hanada S."/>
            <person name="Tank M."/>
        </authorList>
    </citation>
    <scope>NUCLEOTIDE SEQUENCE [LARGE SCALE GENOMIC DNA]</scope>
    <source>
        <strain evidence="15">No.7</strain>
    </source>
</reference>
<proteinExistence type="inferred from homology"/>
<evidence type="ECO:0000256" key="2">
    <source>
        <dbReference type="ARBA" id="ARBA00007367"/>
    </source>
</evidence>
<evidence type="ECO:0000313" key="15">
    <source>
        <dbReference type="Proteomes" id="UP000502699"/>
    </source>
</evidence>
<feature type="domain" description="Cation/H+ exchanger transmembrane" evidence="13">
    <location>
        <begin position="40"/>
        <end position="127"/>
    </location>
</feature>
<name>A0A6G7VES2_9GAMM</name>
<evidence type="ECO:0000313" key="14">
    <source>
        <dbReference type="EMBL" id="QIK38521.1"/>
    </source>
</evidence>
<evidence type="ECO:0000256" key="12">
    <source>
        <dbReference type="SAM" id="Phobius"/>
    </source>
</evidence>
<dbReference type="KEGG" id="cjap:GWK36_11590"/>
<dbReference type="Proteomes" id="UP000502699">
    <property type="component" value="Chromosome"/>
</dbReference>
<comment type="subcellular location">
    <subcellularLocation>
        <location evidence="1">Cell membrane</location>
        <topology evidence="1">Multi-pass membrane protein</topology>
    </subcellularLocation>
</comment>
<evidence type="ECO:0000256" key="1">
    <source>
        <dbReference type="ARBA" id="ARBA00004651"/>
    </source>
</evidence>
<keyword evidence="3" id="KW-0813">Transport</keyword>
<dbReference type="GO" id="GO:0015385">
    <property type="term" value="F:sodium:proton antiporter activity"/>
    <property type="evidence" value="ECO:0007669"/>
    <property type="project" value="InterPro"/>
</dbReference>
<keyword evidence="4" id="KW-0050">Antiport</keyword>
<feature type="transmembrane region" description="Helical" evidence="12">
    <location>
        <begin position="32"/>
        <end position="54"/>
    </location>
</feature>
<feature type="transmembrane region" description="Helical" evidence="12">
    <location>
        <begin position="106"/>
        <end position="130"/>
    </location>
</feature>
<evidence type="ECO:0000256" key="11">
    <source>
        <dbReference type="ARBA" id="ARBA00023201"/>
    </source>
</evidence>
<dbReference type="Pfam" id="PF00999">
    <property type="entry name" value="Na_H_Exchanger"/>
    <property type="match status" value="1"/>
</dbReference>
<keyword evidence="10 12" id="KW-0472">Membrane</keyword>
<evidence type="ECO:0000259" key="13">
    <source>
        <dbReference type="Pfam" id="PF00999"/>
    </source>
</evidence>
<evidence type="ECO:0000256" key="8">
    <source>
        <dbReference type="ARBA" id="ARBA00023053"/>
    </source>
</evidence>
<keyword evidence="6 12" id="KW-0812">Transmembrane</keyword>
<feature type="transmembrane region" description="Helical" evidence="12">
    <location>
        <begin position="74"/>
        <end position="94"/>
    </location>
</feature>
<comment type="similarity">
    <text evidence="2">Belongs to the monovalent cation:proton antiporter 1 (CPA1) transporter (TC 2.A.36) family.</text>
</comment>
<accession>A0A6G7VES2</accession>
<evidence type="ECO:0000256" key="7">
    <source>
        <dbReference type="ARBA" id="ARBA00022989"/>
    </source>
</evidence>
<dbReference type="GO" id="GO:0098719">
    <property type="term" value="P:sodium ion import across plasma membrane"/>
    <property type="evidence" value="ECO:0007669"/>
    <property type="project" value="TreeGrafter"/>
</dbReference>
<sequence length="132" mass="13687">MIGQMRSGLRHPAGVAGGTDAAALAGEGDEEVMAVVVAAGAGEAISIVLAARALSIWRPIRWLPWRNAFGPGTFTLMTWAGLRGGISIALALSLPEGETRELLVSVTYIVAVFSVLVQGLTLGPLVRLLAKP</sequence>
<organism evidence="14 15">
    <name type="scientific">Caldichromatium japonicum</name>
    <dbReference type="NCBI Taxonomy" id="2699430"/>
    <lineage>
        <taxon>Bacteria</taxon>
        <taxon>Pseudomonadati</taxon>
        <taxon>Pseudomonadota</taxon>
        <taxon>Gammaproteobacteria</taxon>
        <taxon>Chromatiales</taxon>
        <taxon>Chromatiaceae</taxon>
        <taxon>Caldichromatium</taxon>
    </lineage>
</organism>
<keyword evidence="9" id="KW-0406">Ion transport</keyword>
<dbReference type="AlphaFoldDB" id="A0A6G7VES2"/>